<dbReference type="GO" id="GO:0060090">
    <property type="term" value="F:molecular adaptor activity"/>
    <property type="evidence" value="ECO:0007669"/>
    <property type="project" value="TreeGrafter"/>
</dbReference>
<feature type="domain" description="CCR4-NOT transcription complex subunit 1" evidence="1">
    <location>
        <begin position="81"/>
        <end position="117"/>
    </location>
</feature>
<organism evidence="2 3">
    <name type="scientific">Rhododendron simsii</name>
    <name type="common">Sims's rhododendron</name>
    <dbReference type="NCBI Taxonomy" id="118357"/>
    <lineage>
        <taxon>Eukaryota</taxon>
        <taxon>Viridiplantae</taxon>
        <taxon>Streptophyta</taxon>
        <taxon>Embryophyta</taxon>
        <taxon>Tracheophyta</taxon>
        <taxon>Spermatophyta</taxon>
        <taxon>Magnoliopsida</taxon>
        <taxon>eudicotyledons</taxon>
        <taxon>Gunneridae</taxon>
        <taxon>Pentapetalae</taxon>
        <taxon>asterids</taxon>
        <taxon>Ericales</taxon>
        <taxon>Ericaceae</taxon>
        <taxon>Ericoideae</taxon>
        <taxon>Rhodoreae</taxon>
        <taxon>Rhododendron</taxon>
    </lineage>
</organism>
<evidence type="ECO:0000259" key="1">
    <source>
        <dbReference type="Pfam" id="PF12842"/>
    </source>
</evidence>
<proteinExistence type="predicted"/>
<dbReference type="EMBL" id="WJXA01000003">
    <property type="protein sequence ID" value="KAF7147955.1"/>
    <property type="molecule type" value="Genomic_DNA"/>
</dbReference>
<evidence type="ECO:0000313" key="3">
    <source>
        <dbReference type="Proteomes" id="UP000626092"/>
    </source>
</evidence>
<dbReference type="GO" id="GO:0030015">
    <property type="term" value="C:CCR4-NOT core complex"/>
    <property type="evidence" value="ECO:0007669"/>
    <property type="project" value="InterPro"/>
</dbReference>
<dbReference type="Proteomes" id="UP000626092">
    <property type="component" value="Unassembled WGS sequence"/>
</dbReference>
<name>A0A834LPZ0_RHOSS</name>
<sequence length="371" mass="39844">MSTSNAVDLKPDTISSTKLGANLNLVTVPPSQSQYSVGQLSSLIHDIGSHIIFNQKLSALGLQYFERFGVHFPCLCYITIRSVPLAIKRAIEEVMNHVVQHNVTIATQTTKDLVLKDAFCASVLNHLRSTLQASNISSELQVQAVAIIMNDNLDLCCAVIQHATIDNFHLLIVVPATVPVSSTDSLGVGVSRTYVSSAGKLSRGLSSYGMESLGSGSIAQLVDRISEEVDPSSARLLSGSARNVATDGTIQSRVEVSNAALNSSPAIVLEQLVLETSNAMKKLGGTLPPFLAISTVERTTGEIFESLLTIGDALEKYQIVALKLKTLVTEDNGETEIQGVIAQVSEIILRCIRRDEAVPAVAQKKNICKYR</sequence>
<reference evidence="2" key="1">
    <citation type="submission" date="2019-11" db="EMBL/GenBank/DDBJ databases">
        <authorList>
            <person name="Liu Y."/>
            <person name="Hou J."/>
            <person name="Li T.-Q."/>
            <person name="Guan C.-H."/>
            <person name="Wu X."/>
            <person name="Wu H.-Z."/>
            <person name="Ling F."/>
            <person name="Zhang R."/>
            <person name="Shi X.-G."/>
            <person name="Ren J.-P."/>
            <person name="Chen E.-F."/>
            <person name="Sun J.-M."/>
        </authorList>
    </citation>
    <scope>NUCLEOTIDE SEQUENCE</scope>
    <source>
        <strain evidence="2">Adult_tree_wgs_1</strain>
        <tissue evidence="2">Leaves</tissue>
    </source>
</reference>
<dbReference type="GO" id="GO:0000288">
    <property type="term" value="P:nuclear-transcribed mRNA catabolic process, deadenylation-dependent decay"/>
    <property type="evidence" value="ECO:0007669"/>
    <property type="project" value="TreeGrafter"/>
</dbReference>
<keyword evidence="3" id="KW-1185">Reference proteome</keyword>
<dbReference type="GO" id="GO:0000932">
    <property type="term" value="C:P-body"/>
    <property type="evidence" value="ECO:0007669"/>
    <property type="project" value="TreeGrafter"/>
</dbReference>
<dbReference type="AlphaFoldDB" id="A0A834LPZ0"/>
<dbReference type="GO" id="GO:0017148">
    <property type="term" value="P:negative regulation of translation"/>
    <property type="evidence" value="ECO:0007669"/>
    <property type="project" value="InterPro"/>
</dbReference>
<dbReference type="OrthoDB" id="1746517at2759"/>
<evidence type="ECO:0000313" key="2">
    <source>
        <dbReference type="EMBL" id="KAF7147955.1"/>
    </source>
</evidence>
<dbReference type="Pfam" id="PF12842">
    <property type="entry name" value="DUF3819"/>
    <property type="match status" value="1"/>
</dbReference>
<protein>
    <recommendedName>
        <fullName evidence="1">CCR4-NOT transcription complex subunit 1 domain-containing protein</fullName>
    </recommendedName>
</protein>
<dbReference type="PANTHER" id="PTHR13162:SF8">
    <property type="entry name" value="CCR4-NOT TRANSCRIPTION COMPLEX SUBUNIT 1"/>
    <property type="match status" value="1"/>
</dbReference>
<accession>A0A834LPZ0</accession>
<dbReference type="InterPro" id="IPR040398">
    <property type="entry name" value="Not1"/>
</dbReference>
<dbReference type="InterPro" id="IPR024557">
    <property type="entry name" value="CNOT1_dom_4"/>
</dbReference>
<dbReference type="PANTHER" id="PTHR13162">
    <property type="entry name" value="CCR4-NOT TRANSCRIPTION COMPLEX"/>
    <property type="match status" value="1"/>
</dbReference>
<gene>
    <name evidence="2" type="ORF">RHSIM_Rhsim03G0123200</name>
</gene>
<comment type="caution">
    <text evidence="2">The sequence shown here is derived from an EMBL/GenBank/DDBJ whole genome shotgun (WGS) entry which is preliminary data.</text>
</comment>